<dbReference type="Proteomes" id="UP000799439">
    <property type="component" value="Unassembled WGS sequence"/>
</dbReference>
<dbReference type="EMBL" id="ML996081">
    <property type="protein sequence ID" value="KAF2157733.1"/>
    <property type="molecule type" value="Genomic_DNA"/>
</dbReference>
<dbReference type="AlphaFoldDB" id="A0A9P4J9D2"/>
<proteinExistence type="predicted"/>
<feature type="compositionally biased region" description="Polar residues" evidence="1">
    <location>
        <begin position="46"/>
        <end position="65"/>
    </location>
</feature>
<accession>A0A9P4J9D2</accession>
<gene>
    <name evidence="2" type="ORF">K461DRAFT_23382</name>
</gene>
<reference evidence="2" key="1">
    <citation type="journal article" date="2020" name="Stud. Mycol.">
        <title>101 Dothideomycetes genomes: a test case for predicting lifestyles and emergence of pathogens.</title>
        <authorList>
            <person name="Haridas S."/>
            <person name="Albert R."/>
            <person name="Binder M."/>
            <person name="Bloem J."/>
            <person name="Labutti K."/>
            <person name="Salamov A."/>
            <person name="Andreopoulos B."/>
            <person name="Baker S."/>
            <person name="Barry K."/>
            <person name="Bills G."/>
            <person name="Bluhm B."/>
            <person name="Cannon C."/>
            <person name="Castanera R."/>
            <person name="Culley D."/>
            <person name="Daum C."/>
            <person name="Ezra D."/>
            <person name="Gonzalez J."/>
            <person name="Henrissat B."/>
            <person name="Kuo A."/>
            <person name="Liang C."/>
            <person name="Lipzen A."/>
            <person name="Lutzoni F."/>
            <person name="Magnuson J."/>
            <person name="Mondo S."/>
            <person name="Nolan M."/>
            <person name="Ohm R."/>
            <person name="Pangilinan J."/>
            <person name="Park H.-J."/>
            <person name="Ramirez L."/>
            <person name="Alfaro M."/>
            <person name="Sun H."/>
            <person name="Tritt A."/>
            <person name="Yoshinaga Y."/>
            <person name="Zwiers L.-H."/>
            <person name="Turgeon B."/>
            <person name="Goodwin S."/>
            <person name="Spatafora J."/>
            <person name="Crous P."/>
            <person name="Grigoriev I."/>
        </authorList>
    </citation>
    <scope>NUCLEOTIDE SEQUENCE</scope>
    <source>
        <strain evidence="2">CBS 260.36</strain>
    </source>
</reference>
<protein>
    <submittedName>
        <fullName evidence="2">Uncharacterized protein</fullName>
    </submittedName>
</protein>
<comment type="caution">
    <text evidence="2">The sequence shown here is derived from an EMBL/GenBank/DDBJ whole genome shotgun (WGS) entry which is preliminary data.</text>
</comment>
<keyword evidence="3" id="KW-1185">Reference proteome</keyword>
<evidence type="ECO:0000256" key="1">
    <source>
        <dbReference type="SAM" id="MobiDB-lite"/>
    </source>
</evidence>
<name>A0A9P4J9D2_9PEZI</name>
<feature type="region of interest" description="Disordered" evidence="1">
    <location>
        <begin position="46"/>
        <end position="92"/>
    </location>
</feature>
<feature type="region of interest" description="Disordered" evidence="1">
    <location>
        <begin position="111"/>
        <end position="146"/>
    </location>
</feature>
<evidence type="ECO:0000313" key="3">
    <source>
        <dbReference type="Proteomes" id="UP000799439"/>
    </source>
</evidence>
<organism evidence="2 3">
    <name type="scientific">Myriangium duriaei CBS 260.36</name>
    <dbReference type="NCBI Taxonomy" id="1168546"/>
    <lineage>
        <taxon>Eukaryota</taxon>
        <taxon>Fungi</taxon>
        <taxon>Dikarya</taxon>
        <taxon>Ascomycota</taxon>
        <taxon>Pezizomycotina</taxon>
        <taxon>Dothideomycetes</taxon>
        <taxon>Dothideomycetidae</taxon>
        <taxon>Myriangiales</taxon>
        <taxon>Myriangiaceae</taxon>
        <taxon>Myriangium</taxon>
    </lineage>
</organism>
<evidence type="ECO:0000313" key="2">
    <source>
        <dbReference type="EMBL" id="KAF2157733.1"/>
    </source>
</evidence>
<feature type="compositionally biased region" description="Pro residues" evidence="1">
    <location>
        <begin position="66"/>
        <end position="84"/>
    </location>
</feature>
<sequence length="146" mass="16193">MGVAETQRQTVEVGRYGLVRSKKLYNYPPNPSTSLLFSLHQASHFSPRPNFTSINTTYQNQSTNQPPKPSQWVPAPPAPAPTAPAPRAAASAVRPYPAGIDLALSCSNTANIYQKCTTPSPPRRSRRRRDDDDDDDDETTRRRRSA</sequence>